<comment type="caution">
    <text evidence="8">The sequence shown here is derived from an EMBL/GenBank/DDBJ whole genome shotgun (WGS) entry which is preliminary data.</text>
</comment>
<comment type="function">
    <text evidence="7">Catalyzes the reduction of hydroxylamine to form NH(3) and H(2)O.</text>
</comment>
<dbReference type="EMBL" id="JAYKOT010000003">
    <property type="protein sequence ID" value="MEB3430184.1"/>
    <property type="molecule type" value="Genomic_DNA"/>
</dbReference>
<keyword evidence="4 7" id="KW-0560">Oxidoreductase</keyword>
<evidence type="ECO:0000313" key="8">
    <source>
        <dbReference type="EMBL" id="MEB3430184.1"/>
    </source>
</evidence>
<evidence type="ECO:0000256" key="2">
    <source>
        <dbReference type="ARBA" id="ARBA00022490"/>
    </source>
</evidence>
<dbReference type="GO" id="GO:0050418">
    <property type="term" value="F:hydroxylamine reductase activity"/>
    <property type="evidence" value="ECO:0007669"/>
    <property type="project" value="UniProtKB-UniRule"/>
</dbReference>
<dbReference type="FunFam" id="3.40.50.2030:FF:000001">
    <property type="entry name" value="Hydroxylamine reductase"/>
    <property type="match status" value="1"/>
</dbReference>
<dbReference type="NCBIfam" id="TIGR01703">
    <property type="entry name" value="hybrid_clust"/>
    <property type="match status" value="1"/>
</dbReference>
<dbReference type="GO" id="GO:0005737">
    <property type="term" value="C:cytoplasm"/>
    <property type="evidence" value="ECO:0007669"/>
    <property type="project" value="UniProtKB-SubCell"/>
</dbReference>
<feature type="modified residue" description="Cysteine persulfide" evidence="7">
    <location>
        <position position="395"/>
    </location>
</feature>
<protein>
    <recommendedName>
        <fullName evidence="7">Hydroxylamine reductase</fullName>
        <ecNumber evidence="7">1.7.99.1</ecNumber>
    </recommendedName>
    <alternativeName>
        <fullName evidence="7">Hybrid-cluster protein</fullName>
        <shortName evidence="7">HCP</shortName>
    </alternativeName>
    <alternativeName>
        <fullName evidence="7">Prismane protein</fullName>
    </alternativeName>
</protein>
<comment type="cofactor">
    <cofactor evidence="7">
        <name>hybrid [4Fe-2O-2S] cluster</name>
        <dbReference type="ChEBI" id="CHEBI:60519"/>
    </cofactor>
    <text evidence="7">Binds 1 hybrid [4Fe-2O-2S] cluster.</text>
</comment>
<keyword evidence="2 7" id="KW-0963">Cytoplasm</keyword>
<feature type="binding site" evidence="7">
    <location>
        <position position="15"/>
    </location>
    <ligand>
        <name>[4Fe-4S] cluster</name>
        <dbReference type="ChEBI" id="CHEBI:49883"/>
    </ligand>
</feature>
<feature type="binding site" evidence="7">
    <location>
        <position position="236"/>
    </location>
    <ligand>
        <name>hybrid [4Fe-2O-2S] cluster</name>
        <dbReference type="ChEBI" id="CHEBI:60519"/>
    </ligand>
</feature>
<keyword evidence="9" id="KW-1185">Reference proteome</keyword>
<feature type="binding site" evidence="7">
    <location>
        <position position="485"/>
    </location>
    <ligand>
        <name>hybrid [4Fe-2O-2S] cluster</name>
        <dbReference type="ChEBI" id="CHEBI:60519"/>
    </ligand>
</feature>
<evidence type="ECO:0000256" key="1">
    <source>
        <dbReference type="ARBA" id="ARBA00004496"/>
    </source>
</evidence>
<dbReference type="PIRSF" id="PIRSF000076">
    <property type="entry name" value="HCP"/>
    <property type="match status" value="1"/>
</dbReference>
<feature type="binding site" evidence="7">
    <location>
        <position position="6"/>
    </location>
    <ligand>
        <name>[4Fe-4S] cluster</name>
        <dbReference type="ChEBI" id="CHEBI:49883"/>
    </ligand>
</feature>
<dbReference type="InterPro" id="IPR010048">
    <property type="entry name" value="Hydroxylam_reduct"/>
</dbReference>
<name>A0AAW9N0A8_9FIRM</name>
<evidence type="ECO:0000256" key="3">
    <source>
        <dbReference type="ARBA" id="ARBA00022723"/>
    </source>
</evidence>
<comment type="catalytic activity">
    <reaction evidence="7">
        <text>A + NH4(+) + H2O = hydroxylamine + AH2 + H(+)</text>
        <dbReference type="Rhea" id="RHEA:22052"/>
        <dbReference type="ChEBI" id="CHEBI:13193"/>
        <dbReference type="ChEBI" id="CHEBI:15377"/>
        <dbReference type="ChEBI" id="CHEBI:15378"/>
        <dbReference type="ChEBI" id="CHEBI:15429"/>
        <dbReference type="ChEBI" id="CHEBI:17499"/>
        <dbReference type="ChEBI" id="CHEBI:28938"/>
        <dbReference type="EC" id="1.7.99.1"/>
    </reaction>
</comment>
<feature type="binding site" evidence="7">
    <location>
        <position position="448"/>
    </location>
    <ligand>
        <name>hybrid [4Fe-2O-2S] cluster</name>
        <dbReference type="ChEBI" id="CHEBI:60519"/>
    </ligand>
</feature>
<keyword evidence="5 7" id="KW-0408">Iron</keyword>
<proteinExistence type="inferred from homology"/>
<keyword evidence="3 7" id="KW-0479">Metal-binding</keyword>
<accession>A0AAW9N0A8</accession>
<dbReference type="InterPro" id="IPR011254">
    <property type="entry name" value="Prismane-like_sf"/>
</dbReference>
<dbReference type="InterPro" id="IPR016100">
    <property type="entry name" value="Prismane_a-bundle"/>
</dbReference>
<dbReference type="GO" id="GO:0004601">
    <property type="term" value="F:peroxidase activity"/>
    <property type="evidence" value="ECO:0007669"/>
    <property type="project" value="TreeGrafter"/>
</dbReference>
<dbReference type="NCBIfam" id="NF003658">
    <property type="entry name" value="PRK05290.1"/>
    <property type="match status" value="1"/>
</dbReference>
<dbReference type="GO" id="GO:0051539">
    <property type="term" value="F:4 iron, 4 sulfur cluster binding"/>
    <property type="evidence" value="ECO:0007669"/>
    <property type="project" value="UniProtKB-KW"/>
</dbReference>
<sequence length="584" mass="65471">MFCNQCEETVKARGCTQTGVCGKTSDTSNIQDLLIYSTKSLAYVLNALKAKGEKLDLSNYRIITNNLFLSITNANFDSKFILEEVKKTINLKDKLLKKLENKDFLPPYVLYSEESEEKLIEKSNNLHSSNEDKDIKSLKDLILFGLKGMAAYLHHAEVLKFEDREIYEFLAIALCEIMKTDLSKEYLTNLVLKTGTFGVRTMALLDEANISNYGDPEITRVNVGTRNNPAILISGHDLKDMELLLEQTENTGVDVYTHSEMLPANYYPKLKKYEHFVGNYGGSWHNQKDEFELFNGPILMTSNCIVPPKESYKDRIFTTGPAGFPGCKHIEAKDGKVKDFSEIIEMAKNTKPPTEIERGYITGGFAHTSVVALSDKIAEAVKNGDIKKFVVMAGCDGRKNSRNYYTEFAEKLPQDTIILTAGCAKYRYNKINLGSVAGIPRVLDAGQCNDSYSLAVIALKLQEVMGLDDINDLPIIYNIAWYEQKAVIVLLALLSIGIKNIHLGPSLPEFLSDGVLNVLVDNFGIKGIATVEEDLDYFFPDRDKTKFVFTGDTIIKEVLEKKTSKSKCPYGNRNALPRMPFISK</sequence>
<gene>
    <name evidence="7 8" type="primary">hcp</name>
    <name evidence="8" type="synonym">priS</name>
    <name evidence="8" type="ORF">VLK81_09330</name>
</gene>
<feature type="binding site" evidence="7">
    <location>
        <position position="21"/>
    </location>
    <ligand>
        <name>[4Fe-4S] cluster</name>
        <dbReference type="ChEBI" id="CHEBI:49883"/>
    </ligand>
</feature>
<dbReference type="HAMAP" id="MF_00069">
    <property type="entry name" value="Hydroxylam_reduct"/>
    <property type="match status" value="1"/>
</dbReference>
<dbReference type="RefSeq" id="WP_324620519.1">
    <property type="nucleotide sequence ID" value="NZ_JAYKOT010000003.1"/>
</dbReference>
<keyword evidence="7" id="KW-0004">4Fe-4S</keyword>
<dbReference type="PANTHER" id="PTHR30109">
    <property type="entry name" value="HYDROXYLAMINE REDUCTASE"/>
    <property type="match status" value="1"/>
</dbReference>
<dbReference type="Proteomes" id="UP001357733">
    <property type="component" value="Unassembled WGS sequence"/>
</dbReference>
<comment type="subcellular location">
    <subcellularLocation>
        <location evidence="1 7">Cytoplasm</location>
    </subcellularLocation>
</comment>
<evidence type="ECO:0000256" key="5">
    <source>
        <dbReference type="ARBA" id="ARBA00023004"/>
    </source>
</evidence>
<organism evidence="8 9">
    <name type="scientific">Citroniella saccharovorans</name>
    <dbReference type="NCBI Taxonomy" id="2053367"/>
    <lineage>
        <taxon>Bacteria</taxon>
        <taxon>Bacillati</taxon>
        <taxon>Bacillota</taxon>
        <taxon>Tissierellia</taxon>
        <taxon>Tissierellales</taxon>
        <taxon>Peptoniphilaceae</taxon>
        <taxon>Citroniella</taxon>
    </lineage>
</organism>
<evidence type="ECO:0000256" key="6">
    <source>
        <dbReference type="ARBA" id="ARBA00023014"/>
    </source>
</evidence>
<dbReference type="Gene3D" id="1.20.1270.20">
    <property type="match status" value="2"/>
</dbReference>
<comment type="similarity">
    <text evidence="7">Belongs to the HCP family.</text>
</comment>
<evidence type="ECO:0000256" key="7">
    <source>
        <dbReference type="HAMAP-Rule" id="MF_00069"/>
    </source>
</evidence>
<feature type="binding site" evidence="7">
    <location>
        <position position="3"/>
    </location>
    <ligand>
        <name>[4Fe-4S] cluster</name>
        <dbReference type="ChEBI" id="CHEBI:49883"/>
    </ligand>
</feature>
<reference evidence="8 9" key="1">
    <citation type="submission" date="2024-01" db="EMBL/GenBank/DDBJ databases">
        <title>Complete genome sequence of Citroniella saccharovorans strain M6.X9, isolated from human fecal sample.</title>
        <authorList>
            <person name="Cheng G."/>
            <person name="Westerholm M."/>
            <person name="Schnurer A."/>
        </authorList>
    </citation>
    <scope>NUCLEOTIDE SEQUENCE [LARGE SCALE GENOMIC DNA]</scope>
    <source>
        <strain evidence="8 9">DSM 29873</strain>
    </source>
</reference>
<dbReference type="AlphaFoldDB" id="A0AAW9N0A8"/>
<dbReference type="PANTHER" id="PTHR30109:SF0">
    <property type="entry name" value="HYDROXYLAMINE REDUCTASE"/>
    <property type="match status" value="1"/>
</dbReference>
<feature type="binding site" evidence="7">
    <location>
        <position position="260"/>
    </location>
    <ligand>
        <name>hybrid [4Fe-2O-2S] cluster</name>
        <dbReference type="ChEBI" id="CHEBI:60519"/>
    </ligand>
</feature>
<feature type="binding site" evidence="7">
    <location>
        <position position="304"/>
    </location>
    <ligand>
        <name>hybrid [4Fe-2O-2S] cluster</name>
        <dbReference type="ChEBI" id="CHEBI:60519"/>
    </ligand>
</feature>
<feature type="binding site" evidence="7">
    <location>
        <position position="483"/>
    </location>
    <ligand>
        <name>hybrid [4Fe-2O-2S] cluster</name>
        <dbReference type="ChEBI" id="CHEBI:60519"/>
    </ligand>
</feature>
<dbReference type="Pfam" id="PF03063">
    <property type="entry name" value="Prismane"/>
    <property type="match status" value="1"/>
</dbReference>
<dbReference type="SUPFAM" id="SSF56821">
    <property type="entry name" value="Prismane protein-like"/>
    <property type="match status" value="1"/>
</dbReference>
<feature type="binding site" evidence="7">
    <location>
        <position position="423"/>
    </location>
    <ligand>
        <name>hybrid [4Fe-2O-2S] cluster</name>
        <dbReference type="ChEBI" id="CHEBI:60519"/>
    </ligand>
</feature>
<dbReference type="InterPro" id="IPR004137">
    <property type="entry name" value="HCP/CODH"/>
</dbReference>
<dbReference type="EC" id="1.7.99.1" evidence="7"/>
<dbReference type="CDD" id="cd01914">
    <property type="entry name" value="HCP"/>
    <property type="match status" value="1"/>
</dbReference>
<dbReference type="Gene3D" id="3.40.50.2030">
    <property type="match status" value="2"/>
</dbReference>
<feature type="binding site" description="via persulfide group" evidence="7">
    <location>
        <position position="395"/>
    </location>
    <ligand>
        <name>hybrid [4Fe-2O-2S] cluster</name>
        <dbReference type="ChEBI" id="CHEBI:60519"/>
    </ligand>
</feature>
<keyword evidence="6 7" id="KW-0411">Iron-sulfur</keyword>
<evidence type="ECO:0000313" key="9">
    <source>
        <dbReference type="Proteomes" id="UP001357733"/>
    </source>
</evidence>
<dbReference type="FunFam" id="3.40.50.2030:FF:000002">
    <property type="entry name" value="Hydroxylamine reductase"/>
    <property type="match status" value="1"/>
</dbReference>
<dbReference type="GO" id="GO:0042542">
    <property type="term" value="P:response to hydrogen peroxide"/>
    <property type="evidence" value="ECO:0007669"/>
    <property type="project" value="TreeGrafter"/>
</dbReference>
<comment type="cofactor">
    <cofactor evidence="7">
        <name>[4Fe-4S] cluster</name>
        <dbReference type="ChEBI" id="CHEBI:49883"/>
    </cofactor>
    <text evidence="7">Binds 1 [4Fe-4S] cluster.</text>
</comment>
<dbReference type="GO" id="GO:0046872">
    <property type="term" value="F:metal ion binding"/>
    <property type="evidence" value="ECO:0007669"/>
    <property type="project" value="UniProtKB-KW"/>
</dbReference>
<dbReference type="InterPro" id="IPR016099">
    <property type="entry name" value="Prismane-like_a/b-sand"/>
</dbReference>
<evidence type="ECO:0000256" key="4">
    <source>
        <dbReference type="ARBA" id="ARBA00023002"/>
    </source>
</evidence>